<keyword evidence="2" id="KW-1185">Reference proteome</keyword>
<name>F3YYU1_DESAF</name>
<gene>
    <name evidence="1" type="ORF">Desaf_3640</name>
</gene>
<reference evidence="1 2" key="1">
    <citation type="journal article" date="2011" name="J. Bacteriol.">
        <title>Genome sequence of the mercury-methylating and pleomorphic Desulfovibrio africanus Strain Walvis Bay.</title>
        <authorList>
            <person name="Brown S.D."/>
            <person name="Wall J.D."/>
            <person name="Kucken A.M."/>
            <person name="Gilmour C.C."/>
            <person name="Podar M."/>
            <person name="Brandt C.C."/>
            <person name="Teshima H."/>
            <person name="Detter J.C."/>
            <person name="Han C.S."/>
            <person name="Land M.L."/>
            <person name="Lucas S."/>
            <person name="Han J."/>
            <person name="Pennacchio L."/>
            <person name="Nolan M."/>
            <person name="Pitluck S."/>
            <person name="Woyke T."/>
            <person name="Goodwin L."/>
            <person name="Palumbo A.V."/>
            <person name="Elias D.A."/>
        </authorList>
    </citation>
    <scope>NUCLEOTIDE SEQUENCE [LARGE SCALE GENOMIC DNA]</scope>
    <source>
        <strain evidence="1 2">Walvis Bay</strain>
    </source>
</reference>
<dbReference type="HOGENOM" id="CLU_1370238_0_0_7"/>
<sequence>MQTMMNTMPNLNTGVIDKFSHEFLFGIIDSVSKCIKPDQDKSYNSSSSLISALQDAFGKVEGCVVYSLHGDKQFGKFEFLYDLLVCEKGFSIESPVKKNNIDIIGVPMLALEAEFSSNSRDVVNDLVKLFVSAAYLKILIVSIPRNVQRYNQFLLNASKNCKGNFYVIYMEHPRYWKDGLTVKFFMWFREDYKMIHLSY</sequence>
<dbReference type="AlphaFoldDB" id="F3YYU1"/>
<organism evidence="1 2">
    <name type="scientific">Desulfocurvibacter africanus subsp. africanus str. Walvis Bay</name>
    <dbReference type="NCBI Taxonomy" id="690850"/>
    <lineage>
        <taxon>Bacteria</taxon>
        <taxon>Pseudomonadati</taxon>
        <taxon>Thermodesulfobacteriota</taxon>
        <taxon>Desulfovibrionia</taxon>
        <taxon>Desulfovibrionales</taxon>
        <taxon>Desulfovibrionaceae</taxon>
        <taxon>Desulfocurvibacter</taxon>
    </lineage>
</organism>
<dbReference type="Proteomes" id="UP000007844">
    <property type="component" value="Chromosome"/>
</dbReference>
<dbReference type="EMBL" id="CP003221">
    <property type="protein sequence ID" value="EGJ51917.1"/>
    <property type="molecule type" value="Genomic_DNA"/>
</dbReference>
<protein>
    <submittedName>
        <fullName evidence="1">Uncharacterized protein</fullName>
    </submittedName>
</protein>
<dbReference type="KEGG" id="daf:Desaf_3640"/>
<evidence type="ECO:0000313" key="1">
    <source>
        <dbReference type="EMBL" id="EGJ51917.1"/>
    </source>
</evidence>
<evidence type="ECO:0000313" key="2">
    <source>
        <dbReference type="Proteomes" id="UP000007844"/>
    </source>
</evidence>
<accession>F3YYU1</accession>
<proteinExistence type="predicted"/>